<reference evidence="1 2" key="1">
    <citation type="submission" date="2019-09" db="EMBL/GenBank/DDBJ databases">
        <title>YIM 132548 draft genome.</title>
        <authorList>
            <person name="Jiang L."/>
        </authorList>
    </citation>
    <scope>NUCLEOTIDE SEQUENCE [LARGE SCALE GENOMIC DNA]</scope>
    <source>
        <strain evidence="1 2">YIM 132548</strain>
    </source>
</reference>
<comment type="caution">
    <text evidence="1">The sequence shown here is derived from an EMBL/GenBank/DDBJ whole genome shotgun (WGS) entry which is preliminary data.</text>
</comment>
<dbReference type="Proteomes" id="UP000441523">
    <property type="component" value="Unassembled WGS sequence"/>
</dbReference>
<protein>
    <submittedName>
        <fullName evidence="1">Uncharacterized protein</fullName>
    </submittedName>
</protein>
<dbReference type="AlphaFoldDB" id="A0A6N6MRT0"/>
<gene>
    <name evidence="1" type="ORF">F6X51_13235</name>
</gene>
<dbReference type="EMBL" id="VZZJ01000010">
    <property type="protein sequence ID" value="KAB1072947.1"/>
    <property type="molecule type" value="Genomic_DNA"/>
</dbReference>
<accession>A0A6N6MRT0</accession>
<name>A0A6N6MRT0_9HYPH</name>
<organism evidence="1 2">
    <name type="scientific">Methylobacterium planeticum</name>
    <dbReference type="NCBI Taxonomy" id="2615211"/>
    <lineage>
        <taxon>Bacteria</taxon>
        <taxon>Pseudomonadati</taxon>
        <taxon>Pseudomonadota</taxon>
        <taxon>Alphaproteobacteria</taxon>
        <taxon>Hyphomicrobiales</taxon>
        <taxon>Methylobacteriaceae</taxon>
        <taxon>Methylobacterium</taxon>
    </lineage>
</organism>
<dbReference type="RefSeq" id="WP_150964137.1">
    <property type="nucleotide sequence ID" value="NZ_VZZJ01000010.1"/>
</dbReference>
<keyword evidence="2" id="KW-1185">Reference proteome</keyword>
<proteinExistence type="predicted"/>
<sequence length="87" mass="9280">MAESPTTGELCEAEAITEDDLVAAGEADMADPTATLFVMGEGYGLNLAEVVRSHPWARTTVASPEASDYRTRGVVRTAILLARPETR</sequence>
<evidence type="ECO:0000313" key="1">
    <source>
        <dbReference type="EMBL" id="KAB1072947.1"/>
    </source>
</evidence>
<evidence type="ECO:0000313" key="2">
    <source>
        <dbReference type="Proteomes" id="UP000441523"/>
    </source>
</evidence>